<evidence type="ECO:0000313" key="3">
    <source>
        <dbReference type="Proteomes" id="UP000276133"/>
    </source>
</evidence>
<sequence length="113" mass="12382">CEPSFGVFAPSHKVQLEKSNEVKASSKAIASSTPKSGAKLSALTKKHSGSQESIISEKSSISTTSAPKKNSTQRKSLLKQFFKVIFSAILYWSNSGNEHALISRFSERLFFKI</sequence>
<dbReference type="AlphaFoldDB" id="A0A3M7RAT0"/>
<comment type="caution">
    <text evidence="2">The sequence shown here is derived from an EMBL/GenBank/DDBJ whole genome shotgun (WGS) entry which is preliminary data.</text>
</comment>
<keyword evidence="3" id="KW-1185">Reference proteome</keyword>
<feature type="non-terminal residue" evidence="2">
    <location>
        <position position="1"/>
    </location>
</feature>
<evidence type="ECO:0000313" key="2">
    <source>
        <dbReference type="EMBL" id="RNA20559.1"/>
    </source>
</evidence>
<dbReference type="Proteomes" id="UP000276133">
    <property type="component" value="Unassembled WGS sequence"/>
</dbReference>
<protein>
    <submittedName>
        <fullName evidence="2">Uncharacterized protein</fullName>
    </submittedName>
</protein>
<reference evidence="2 3" key="1">
    <citation type="journal article" date="2018" name="Sci. Rep.">
        <title>Genomic signatures of local adaptation to the degree of environmental predictability in rotifers.</title>
        <authorList>
            <person name="Franch-Gras L."/>
            <person name="Hahn C."/>
            <person name="Garcia-Roger E.M."/>
            <person name="Carmona M.J."/>
            <person name="Serra M."/>
            <person name="Gomez A."/>
        </authorList>
    </citation>
    <scope>NUCLEOTIDE SEQUENCE [LARGE SCALE GENOMIC DNA]</scope>
    <source>
        <strain evidence="2">HYR1</strain>
    </source>
</reference>
<evidence type="ECO:0000256" key="1">
    <source>
        <dbReference type="SAM" id="MobiDB-lite"/>
    </source>
</evidence>
<accession>A0A3M7RAT0</accession>
<proteinExistence type="predicted"/>
<feature type="region of interest" description="Disordered" evidence="1">
    <location>
        <begin position="25"/>
        <end position="74"/>
    </location>
</feature>
<name>A0A3M7RAT0_BRAPC</name>
<feature type="compositionally biased region" description="Low complexity" evidence="1">
    <location>
        <begin position="50"/>
        <end position="65"/>
    </location>
</feature>
<dbReference type="EMBL" id="REGN01003821">
    <property type="protein sequence ID" value="RNA20559.1"/>
    <property type="molecule type" value="Genomic_DNA"/>
</dbReference>
<organism evidence="2 3">
    <name type="scientific">Brachionus plicatilis</name>
    <name type="common">Marine rotifer</name>
    <name type="synonym">Brachionus muelleri</name>
    <dbReference type="NCBI Taxonomy" id="10195"/>
    <lineage>
        <taxon>Eukaryota</taxon>
        <taxon>Metazoa</taxon>
        <taxon>Spiralia</taxon>
        <taxon>Gnathifera</taxon>
        <taxon>Rotifera</taxon>
        <taxon>Eurotatoria</taxon>
        <taxon>Monogononta</taxon>
        <taxon>Pseudotrocha</taxon>
        <taxon>Ploima</taxon>
        <taxon>Brachionidae</taxon>
        <taxon>Brachionus</taxon>
    </lineage>
</organism>
<gene>
    <name evidence="2" type="ORF">BpHYR1_028882</name>
</gene>